<organism evidence="2 3">
    <name type="scientific">Pseudolysinimonas kribbensis</name>
    <dbReference type="NCBI Taxonomy" id="433641"/>
    <lineage>
        <taxon>Bacteria</taxon>
        <taxon>Bacillati</taxon>
        <taxon>Actinomycetota</taxon>
        <taxon>Actinomycetes</taxon>
        <taxon>Micrococcales</taxon>
        <taxon>Microbacteriaceae</taxon>
        <taxon>Pseudolysinimonas</taxon>
    </lineage>
</organism>
<evidence type="ECO:0000313" key="2">
    <source>
        <dbReference type="EMBL" id="GMA95301.1"/>
    </source>
</evidence>
<evidence type="ECO:0000256" key="1">
    <source>
        <dbReference type="SAM" id="Phobius"/>
    </source>
</evidence>
<sequence length="112" mass="11756">MSDPAASDPGTETTQAHIRRAPRVAVFLVLGAVLGAIVAFVLTALGHVSPRVGFGATWGYLCLLCVPAGLVVGAVVALVLDQVSRRRSRLVTVEHASVEGDPDDLEPDERVE</sequence>
<keyword evidence="1" id="KW-0472">Membrane</keyword>
<keyword evidence="1" id="KW-0812">Transmembrane</keyword>
<dbReference type="Proteomes" id="UP001157034">
    <property type="component" value="Unassembled WGS sequence"/>
</dbReference>
<name>A0ABQ6K9A0_9MICO</name>
<feature type="transmembrane region" description="Helical" evidence="1">
    <location>
        <begin position="58"/>
        <end position="80"/>
    </location>
</feature>
<feature type="transmembrane region" description="Helical" evidence="1">
    <location>
        <begin position="24"/>
        <end position="46"/>
    </location>
</feature>
<reference evidence="3" key="1">
    <citation type="journal article" date="2019" name="Int. J. Syst. Evol. Microbiol.">
        <title>The Global Catalogue of Microorganisms (GCM) 10K type strain sequencing project: providing services to taxonomists for standard genome sequencing and annotation.</title>
        <authorList>
            <consortium name="The Broad Institute Genomics Platform"/>
            <consortium name="The Broad Institute Genome Sequencing Center for Infectious Disease"/>
            <person name="Wu L."/>
            <person name="Ma J."/>
        </authorList>
    </citation>
    <scope>NUCLEOTIDE SEQUENCE [LARGE SCALE GENOMIC DNA]</scope>
    <source>
        <strain evidence="3">NBRC 108894</strain>
    </source>
</reference>
<dbReference type="EMBL" id="BSVB01000001">
    <property type="protein sequence ID" value="GMA95301.1"/>
    <property type="molecule type" value="Genomic_DNA"/>
</dbReference>
<dbReference type="RefSeq" id="WP_284254081.1">
    <property type="nucleotide sequence ID" value="NZ_BAAAQO010000002.1"/>
</dbReference>
<proteinExistence type="predicted"/>
<evidence type="ECO:0008006" key="4">
    <source>
        <dbReference type="Google" id="ProtNLM"/>
    </source>
</evidence>
<evidence type="ECO:0000313" key="3">
    <source>
        <dbReference type="Proteomes" id="UP001157034"/>
    </source>
</evidence>
<keyword evidence="1" id="KW-1133">Transmembrane helix</keyword>
<gene>
    <name evidence="2" type="ORF">GCM10025881_21250</name>
</gene>
<accession>A0ABQ6K9A0</accession>
<protein>
    <recommendedName>
        <fullName evidence="4">Potassium transporter Trk</fullName>
    </recommendedName>
</protein>
<comment type="caution">
    <text evidence="2">The sequence shown here is derived from an EMBL/GenBank/DDBJ whole genome shotgun (WGS) entry which is preliminary data.</text>
</comment>
<keyword evidence="3" id="KW-1185">Reference proteome</keyword>